<accession>A0A1T4WIL3</accession>
<reference evidence="2" key="1">
    <citation type="submission" date="2017-02" db="EMBL/GenBank/DDBJ databases">
        <authorList>
            <person name="Varghese N."/>
            <person name="Submissions S."/>
        </authorList>
    </citation>
    <scope>NUCLEOTIDE SEQUENCE [LARGE SCALE GENOMIC DNA]</scope>
    <source>
        <strain evidence="2">DSM 22720</strain>
    </source>
</reference>
<dbReference type="EMBL" id="FUXU01000227">
    <property type="protein sequence ID" value="SKA76735.1"/>
    <property type="molecule type" value="Genomic_DNA"/>
</dbReference>
<organism evidence="1 2">
    <name type="scientific">Enterovibrio nigricans DSM 22720</name>
    <dbReference type="NCBI Taxonomy" id="1121868"/>
    <lineage>
        <taxon>Bacteria</taxon>
        <taxon>Pseudomonadati</taxon>
        <taxon>Pseudomonadota</taxon>
        <taxon>Gammaproteobacteria</taxon>
        <taxon>Vibrionales</taxon>
        <taxon>Vibrionaceae</taxon>
        <taxon>Enterovibrio</taxon>
    </lineage>
</organism>
<dbReference type="RefSeq" id="WP_078754862.1">
    <property type="nucleotide sequence ID" value="NZ_FUXU01000227.1"/>
</dbReference>
<gene>
    <name evidence="1" type="ORF">SAMN02745132_04938</name>
</gene>
<dbReference type="PROSITE" id="PS51257">
    <property type="entry name" value="PROKAR_LIPOPROTEIN"/>
    <property type="match status" value="1"/>
</dbReference>
<evidence type="ECO:0000313" key="2">
    <source>
        <dbReference type="Proteomes" id="UP000190162"/>
    </source>
</evidence>
<protein>
    <recommendedName>
        <fullName evidence="3">Lipoprotein</fullName>
    </recommendedName>
</protein>
<dbReference type="AlphaFoldDB" id="A0A1T4WIL3"/>
<dbReference type="Proteomes" id="UP000190162">
    <property type="component" value="Unassembled WGS sequence"/>
</dbReference>
<evidence type="ECO:0008006" key="3">
    <source>
        <dbReference type="Google" id="ProtNLM"/>
    </source>
</evidence>
<dbReference type="OrthoDB" id="8913515at2"/>
<sequence length="75" mass="8041">MKKASLLVTTLLILSGCTAPKESGMVGADKDEHGCIGSAGYAWCATTNQCERSWESAKDKGFENTQESFNAFCSQ</sequence>
<keyword evidence="2" id="KW-1185">Reference proteome</keyword>
<name>A0A1T4WIL3_9GAMM</name>
<proteinExistence type="predicted"/>
<evidence type="ECO:0000313" key="1">
    <source>
        <dbReference type="EMBL" id="SKA76735.1"/>
    </source>
</evidence>